<evidence type="ECO:0000313" key="2">
    <source>
        <dbReference type="EMBL" id="PCI79938.1"/>
    </source>
</evidence>
<protein>
    <submittedName>
        <fullName evidence="2">Uncharacterized protein</fullName>
    </submittedName>
</protein>
<evidence type="ECO:0000256" key="1">
    <source>
        <dbReference type="SAM" id="Phobius"/>
    </source>
</evidence>
<dbReference type="EMBL" id="NVUL01000013">
    <property type="protein sequence ID" value="PCI79938.1"/>
    <property type="molecule type" value="Genomic_DNA"/>
</dbReference>
<keyword evidence="1" id="KW-0472">Membrane</keyword>
<sequence length="246" mass="26229">MNITLRKIIICISALLVAVAMVVFIAQNPARIGSEPLFIRAALLSLAIVAALIAAYPFNPLFSGRPGIYAATVCVPAIIPVLAYYFILLPNQAGSGLTGEQISNELITDSSSNGIIEVGFSYPIYTPSLRVGNLELFTKQVNVFLRMTGGDGEVVLFRAVRKRIPGSSLSVESAVQGMLSESAGYEFIPLEVPPAGSVTTRVAFIISSLDDGSTFTDALDSASQAQFELRDPENGALLLNFPLTRI</sequence>
<name>A0A2A4XBD2_9GAMM</name>
<feature type="transmembrane region" description="Helical" evidence="1">
    <location>
        <begin position="68"/>
        <end position="87"/>
    </location>
</feature>
<reference evidence="3" key="1">
    <citation type="submission" date="2017-08" db="EMBL/GenBank/DDBJ databases">
        <title>A dynamic microbial community with high functional redundancy inhabits the cold, oxic subseafloor aquifer.</title>
        <authorList>
            <person name="Tully B.J."/>
            <person name="Wheat C.G."/>
            <person name="Glazer B.T."/>
            <person name="Huber J.A."/>
        </authorList>
    </citation>
    <scope>NUCLEOTIDE SEQUENCE [LARGE SCALE GENOMIC DNA]</scope>
</reference>
<keyword evidence="1" id="KW-1133">Transmembrane helix</keyword>
<keyword evidence="1" id="KW-0812">Transmembrane</keyword>
<organism evidence="2 3">
    <name type="scientific">SAR86 cluster bacterium</name>
    <dbReference type="NCBI Taxonomy" id="2030880"/>
    <lineage>
        <taxon>Bacteria</taxon>
        <taxon>Pseudomonadati</taxon>
        <taxon>Pseudomonadota</taxon>
        <taxon>Gammaproteobacteria</taxon>
        <taxon>SAR86 cluster</taxon>
    </lineage>
</organism>
<accession>A0A2A4XBD2</accession>
<dbReference type="Proteomes" id="UP000218767">
    <property type="component" value="Unassembled WGS sequence"/>
</dbReference>
<comment type="caution">
    <text evidence="2">The sequence shown here is derived from an EMBL/GenBank/DDBJ whole genome shotgun (WGS) entry which is preliminary data.</text>
</comment>
<gene>
    <name evidence="2" type="ORF">COB20_03850</name>
</gene>
<feature type="transmembrane region" description="Helical" evidence="1">
    <location>
        <begin position="6"/>
        <end position="25"/>
    </location>
</feature>
<proteinExistence type="predicted"/>
<dbReference type="AlphaFoldDB" id="A0A2A4XBD2"/>
<feature type="transmembrane region" description="Helical" evidence="1">
    <location>
        <begin position="37"/>
        <end position="56"/>
    </location>
</feature>
<evidence type="ECO:0000313" key="3">
    <source>
        <dbReference type="Proteomes" id="UP000218767"/>
    </source>
</evidence>